<comment type="similarity">
    <text evidence="2">Belongs to the peptidase S49 family.</text>
</comment>
<dbReference type="GO" id="GO:0006465">
    <property type="term" value="P:signal peptide processing"/>
    <property type="evidence" value="ECO:0007669"/>
    <property type="project" value="InterPro"/>
</dbReference>
<reference evidence="9" key="2">
    <citation type="journal article" date="2021" name="PeerJ">
        <title>Extensive microbial diversity within the chicken gut microbiome revealed by metagenomics and culture.</title>
        <authorList>
            <person name="Gilroy R."/>
            <person name="Ravi A."/>
            <person name="Getino M."/>
            <person name="Pursley I."/>
            <person name="Horton D.L."/>
            <person name="Alikhan N.F."/>
            <person name="Baker D."/>
            <person name="Gharbi K."/>
            <person name="Hall N."/>
            <person name="Watson M."/>
            <person name="Adriaenssens E.M."/>
            <person name="Foster-Nyarko E."/>
            <person name="Jarju S."/>
            <person name="Secka A."/>
            <person name="Antonio M."/>
            <person name="Oren A."/>
            <person name="Chaudhuri R.R."/>
            <person name="La Ragione R."/>
            <person name="Hildebrand F."/>
            <person name="Pallen M.J."/>
        </authorList>
    </citation>
    <scope>NUCLEOTIDE SEQUENCE</scope>
    <source>
        <strain evidence="9">1383</strain>
    </source>
</reference>
<dbReference type="NCBIfam" id="TIGR00706">
    <property type="entry name" value="SppA_dom"/>
    <property type="match status" value="1"/>
</dbReference>
<evidence type="ECO:0000256" key="6">
    <source>
        <dbReference type="ARBA" id="ARBA00023136"/>
    </source>
</evidence>
<evidence type="ECO:0000256" key="2">
    <source>
        <dbReference type="ARBA" id="ARBA00008683"/>
    </source>
</evidence>
<gene>
    <name evidence="9" type="primary">sppA</name>
    <name evidence="9" type="ORF">IAC44_00410</name>
</gene>
<sequence>MGQFFKMFFAALLAGVVLMILPFILIIGFFSALASLGSQPEPVVRPASTLVIDLSVPIMDRAVEDPMAIFTSFSTMAGNVSMPVSLREMTETIAYAAQDDNIGGISLTGEGFGGGMAQLVAIRKALDEFKASGKYVTAYANLYSQGDYIVKSLADKVFLNPNGTVDFKGMSMTSMFFKGFEQKYGVGVQVFRTGKFKSAVEPFLLEKMSPENRRQSLELISTIWDTLSIAAAQSRGYDREWVDRVASQRLGFTASGALECGLVDSLLYAEQYDAYLDSLGGENRVKYAEYARHVTGRLGMHGGEDRVAVIYAQGDIVYGKGTVSQISEEALRKGFEKAAEDDRVKAVVLRVNSPGGVSITADNIWKMVEDLKGEKPVVVSMGDYAASGGYYISCGADYIFAEPTTITGSIGVFAYIPNVEELAGRNGITTDQVSIYPNSADPTILTPVSPGLSKIIQNSVEQTYSQFVGRVAQGRGMTWDQVDAIAQGRVWSGVSALQIGLVDEIGGLDQAIAKAADLAGAVDYSVVEYPKTSASSLEQVLSILNSDAQVKVKELVGEDLYGMYRTVRQVSESGEPVVLTRLPYGVAVRL</sequence>
<dbReference type="Pfam" id="PF01343">
    <property type="entry name" value="Peptidase_S49"/>
    <property type="match status" value="2"/>
</dbReference>
<protein>
    <submittedName>
        <fullName evidence="9">Signal peptide peptidase SppA</fullName>
    </submittedName>
</protein>
<accession>A0A9D1KRY6</accession>
<evidence type="ECO:0000313" key="9">
    <source>
        <dbReference type="EMBL" id="HIT97281.1"/>
    </source>
</evidence>
<dbReference type="EMBL" id="DVLY01000008">
    <property type="protein sequence ID" value="HIT97281.1"/>
    <property type="molecule type" value="Genomic_DNA"/>
</dbReference>
<dbReference type="PIRSF" id="PIRSF001217">
    <property type="entry name" value="Protease_4_SppA"/>
    <property type="match status" value="1"/>
</dbReference>
<feature type="active site" description="Nucleophile" evidence="7">
    <location>
        <position position="387"/>
    </location>
</feature>
<dbReference type="GO" id="GO:0016020">
    <property type="term" value="C:membrane"/>
    <property type="evidence" value="ECO:0007669"/>
    <property type="project" value="UniProtKB-SubCell"/>
</dbReference>
<feature type="domain" description="Peptidase S49" evidence="8">
    <location>
        <begin position="129"/>
        <end position="271"/>
    </location>
</feature>
<dbReference type="AlphaFoldDB" id="A0A9D1KRY6"/>
<dbReference type="Gene3D" id="3.90.226.10">
    <property type="entry name" value="2-enoyl-CoA Hydratase, Chain A, domain 1"/>
    <property type="match status" value="3"/>
</dbReference>
<dbReference type="InterPro" id="IPR047217">
    <property type="entry name" value="S49_SppA_67K_type_N"/>
</dbReference>
<dbReference type="Gene3D" id="6.20.330.10">
    <property type="match status" value="1"/>
</dbReference>
<dbReference type="PANTHER" id="PTHR33209:SF1">
    <property type="entry name" value="PEPTIDASE S49 DOMAIN-CONTAINING PROTEIN"/>
    <property type="match status" value="1"/>
</dbReference>
<comment type="caution">
    <text evidence="9">The sequence shown here is derived from an EMBL/GenBank/DDBJ whole genome shotgun (WGS) entry which is preliminary data.</text>
</comment>
<evidence type="ECO:0000313" key="10">
    <source>
        <dbReference type="Proteomes" id="UP000824161"/>
    </source>
</evidence>
<dbReference type="NCBIfam" id="TIGR00705">
    <property type="entry name" value="SppA_67K"/>
    <property type="match status" value="1"/>
</dbReference>
<comment type="subcellular location">
    <subcellularLocation>
        <location evidence="1">Membrane</location>
    </subcellularLocation>
</comment>
<name>A0A9D1KRY6_9FLAO</name>
<organism evidence="9 10">
    <name type="scientific">Candidatus Merdimorpha stercoravium</name>
    <dbReference type="NCBI Taxonomy" id="2840863"/>
    <lineage>
        <taxon>Bacteria</taxon>
        <taxon>Pseudomonadati</taxon>
        <taxon>Bacteroidota</taxon>
        <taxon>Flavobacteriia</taxon>
        <taxon>Flavobacteriales</taxon>
        <taxon>Candidatus Merdimorpha</taxon>
    </lineage>
</organism>
<proteinExistence type="inferred from homology"/>
<dbReference type="CDD" id="cd07018">
    <property type="entry name" value="S49_SppA_67K_type"/>
    <property type="match status" value="1"/>
</dbReference>
<feature type="domain" description="Peptidase S49" evidence="8">
    <location>
        <begin position="371"/>
        <end position="520"/>
    </location>
</feature>
<keyword evidence="5" id="KW-0720">Serine protease</keyword>
<dbReference type="CDD" id="cd07023">
    <property type="entry name" value="S49_Sppa_N_C"/>
    <property type="match status" value="1"/>
</dbReference>
<dbReference type="InterPro" id="IPR047272">
    <property type="entry name" value="S49_SppA_C"/>
</dbReference>
<evidence type="ECO:0000256" key="3">
    <source>
        <dbReference type="ARBA" id="ARBA00022670"/>
    </source>
</evidence>
<evidence type="ECO:0000256" key="7">
    <source>
        <dbReference type="PIRSR" id="PIRSR001217-1"/>
    </source>
</evidence>
<evidence type="ECO:0000256" key="1">
    <source>
        <dbReference type="ARBA" id="ARBA00004370"/>
    </source>
</evidence>
<reference evidence="9" key="1">
    <citation type="submission" date="2020-10" db="EMBL/GenBank/DDBJ databases">
        <authorList>
            <person name="Gilroy R."/>
        </authorList>
    </citation>
    <scope>NUCLEOTIDE SEQUENCE</scope>
    <source>
        <strain evidence="9">1383</strain>
    </source>
</reference>
<keyword evidence="3" id="KW-0645">Protease</keyword>
<dbReference type="InterPro" id="IPR002142">
    <property type="entry name" value="Peptidase_S49"/>
</dbReference>
<dbReference type="PANTHER" id="PTHR33209">
    <property type="entry name" value="PROTEASE 4"/>
    <property type="match status" value="1"/>
</dbReference>
<dbReference type="Proteomes" id="UP000824161">
    <property type="component" value="Unassembled WGS sequence"/>
</dbReference>
<evidence type="ECO:0000256" key="4">
    <source>
        <dbReference type="ARBA" id="ARBA00022801"/>
    </source>
</evidence>
<dbReference type="GO" id="GO:0008236">
    <property type="term" value="F:serine-type peptidase activity"/>
    <property type="evidence" value="ECO:0007669"/>
    <property type="project" value="UniProtKB-KW"/>
</dbReference>
<evidence type="ECO:0000259" key="8">
    <source>
        <dbReference type="Pfam" id="PF01343"/>
    </source>
</evidence>
<feature type="active site" description="Proton donor/acceptor" evidence="7">
    <location>
        <position position="197"/>
    </location>
</feature>
<keyword evidence="4" id="KW-0378">Hydrolase</keyword>
<keyword evidence="6" id="KW-0472">Membrane</keyword>
<evidence type="ECO:0000256" key="5">
    <source>
        <dbReference type="ARBA" id="ARBA00022825"/>
    </source>
</evidence>
<dbReference type="InterPro" id="IPR004635">
    <property type="entry name" value="Pept_S49_SppA"/>
</dbReference>
<dbReference type="InterPro" id="IPR029045">
    <property type="entry name" value="ClpP/crotonase-like_dom_sf"/>
</dbReference>
<dbReference type="SUPFAM" id="SSF52096">
    <property type="entry name" value="ClpP/crotonase"/>
    <property type="match status" value="2"/>
</dbReference>
<dbReference type="InterPro" id="IPR004634">
    <property type="entry name" value="Pept_S49_pIV"/>
</dbReference>